<evidence type="ECO:0000313" key="1">
    <source>
        <dbReference type="EMBL" id="RAL59807.1"/>
    </source>
</evidence>
<dbReference type="Proteomes" id="UP000249056">
    <property type="component" value="Unassembled WGS sequence"/>
</dbReference>
<reference evidence="1 2" key="1">
    <citation type="submission" date="2018-06" db="EMBL/GenBank/DDBJ databases">
        <title>Genome Sequence of the Brown Rot Fungal Pathogen Monilinia fructigena.</title>
        <authorList>
            <person name="Landi L."/>
            <person name="De Miccolis Angelini R.M."/>
            <person name="Pollastro S."/>
            <person name="Abate D."/>
            <person name="Faretra F."/>
            <person name="Romanazzi G."/>
        </authorList>
    </citation>
    <scope>NUCLEOTIDE SEQUENCE [LARGE SCALE GENOMIC DNA]</scope>
    <source>
        <strain evidence="1 2">Mfrg269</strain>
    </source>
</reference>
<sequence>MPPKNPGGRPKIYATKAEAKAADLEKRQYRRQQARLLAGPADFIAFEPPHLNVPTDTPPSGLPRTNFPRRITSTRGGPLAAPIGISENLYPVEDSLQAFDPAVFDQPFNGHGASDEWEHMPMRLQAQDASPTLAWQFNHVIEEANLHNGPGFDSTTGFQVDGATFQIDGVTGFPVNSATCQVYGTTGSQVVVAAAVDIYANAAAAATAASTIPYQVNASAPGLFTPTIGNINSAGPALAYTSNTLLPLHVGGRYLCLLNSNKIY</sequence>
<comment type="caution">
    <text evidence="1">The sequence shown here is derived from an EMBL/GenBank/DDBJ whole genome shotgun (WGS) entry which is preliminary data.</text>
</comment>
<accession>A0A395IHI1</accession>
<name>A0A395IHI1_9HELO</name>
<keyword evidence="2" id="KW-1185">Reference proteome</keyword>
<dbReference type="EMBL" id="QKRW01000047">
    <property type="protein sequence ID" value="RAL59807.1"/>
    <property type="molecule type" value="Genomic_DNA"/>
</dbReference>
<proteinExistence type="predicted"/>
<organism evidence="1 2">
    <name type="scientific">Monilinia fructigena</name>
    <dbReference type="NCBI Taxonomy" id="38457"/>
    <lineage>
        <taxon>Eukaryota</taxon>
        <taxon>Fungi</taxon>
        <taxon>Dikarya</taxon>
        <taxon>Ascomycota</taxon>
        <taxon>Pezizomycotina</taxon>
        <taxon>Leotiomycetes</taxon>
        <taxon>Helotiales</taxon>
        <taxon>Sclerotiniaceae</taxon>
        <taxon>Monilinia</taxon>
    </lineage>
</organism>
<gene>
    <name evidence="1" type="ORF">DID88_000436</name>
</gene>
<dbReference type="AlphaFoldDB" id="A0A395IHI1"/>
<protein>
    <submittedName>
        <fullName evidence="1">Uncharacterized protein</fullName>
    </submittedName>
</protein>
<evidence type="ECO:0000313" key="2">
    <source>
        <dbReference type="Proteomes" id="UP000249056"/>
    </source>
</evidence>